<name>A0AAW2F558_9HYME</name>
<organism evidence="2 3">
    <name type="scientific">Cardiocondyla obscurior</name>
    <dbReference type="NCBI Taxonomy" id="286306"/>
    <lineage>
        <taxon>Eukaryota</taxon>
        <taxon>Metazoa</taxon>
        <taxon>Ecdysozoa</taxon>
        <taxon>Arthropoda</taxon>
        <taxon>Hexapoda</taxon>
        <taxon>Insecta</taxon>
        <taxon>Pterygota</taxon>
        <taxon>Neoptera</taxon>
        <taxon>Endopterygota</taxon>
        <taxon>Hymenoptera</taxon>
        <taxon>Apocrita</taxon>
        <taxon>Aculeata</taxon>
        <taxon>Formicoidea</taxon>
        <taxon>Formicidae</taxon>
        <taxon>Myrmicinae</taxon>
        <taxon>Cardiocondyla</taxon>
    </lineage>
</organism>
<sequence>MTYAMKRKKPRRNATRVSLRFEIPRGFSIRLLTARSVRRAARFPARRQRLRAPLRSPCLFPGGWRPRLLLFADFNLVSGHVRALPAPYGAGDTQASQPRANRGVLALRAGRARRVSQGVASLVRCGRARAAAAAAAAAAASSSSSSAASSQRPRSSSGKKRRYSNKRRKSASRREEEKGQSRRIFFSPRDGPTSTRRVG</sequence>
<comment type="caution">
    <text evidence="2">The sequence shown here is derived from an EMBL/GenBank/DDBJ whole genome shotgun (WGS) entry which is preliminary data.</text>
</comment>
<dbReference type="AlphaFoldDB" id="A0AAW2F558"/>
<evidence type="ECO:0000313" key="2">
    <source>
        <dbReference type="EMBL" id="KAL0111171.1"/>
    </source>
</evidence>
<feature type="region of interest" description="Disordered" evidence="1">
    <location>
        <begin position="139"/>
        <end position="199"/>
    </location>
</feature>
<reference evidence="2 3" key="1">
    <citation type="submission" date="2023-03" db="EMBL/GenBank/DDBJ databases">
        <title>High recombination rates correlate with genetic variation in Cardiocondyla obscurior ants.</title>
        <authorList>
            <person name="Errbii M."/>
        </authorList>
    </citation>
    <scope>NUCLEOTIDE SEQUENCE [LARGE SCALE GENOMIC DNA]</scope>
    <source>
        <strain evidence="2">Alpha-2009</strain>
        <tissue evidence="2">Whole body</tissue>
    </source>
</reference>
<dbReference type="EMBL" id="JADYXP020000013">
    <property type="protein sequence ID" value="KAL0111171.1"/>
    <property type="molecule type" value="Genomic_DNA"/>
</dbReference>
<protein>
    <submittedName>
        <fullName evidence="2">Uncharacterized protein</fullName>
    </submittedName>
</protein>
<dbReference type="Proteomes" id="UP001430953">
    <property type="component" value="Unassembled WGS sequence"/>
</dbReference>
<gene>
    <name evidence="2" type="ORF">PUN28_012823</name>
</gene>
<accession>A0AAW2F558</accession>
<proteinExistence type="predicted"/>
<feature type="compositionally biased region" description="Low complexity" evidence="1">
    <location>
        <begin position="139"/>
        <end position="156"/>
    </location>
</feature>
<evidence type="ECO:0000256" key="1">
    <source>
        <dbReference type="SAM" id="MobiDB-lite"/>
    </source>
</evidence>
<evidence type="ECO:0000313" key="3">
    <source>
        <dbReference type="Proteomes" id="UP001430953"/>
    </source>
</evidence>
<feature type="compositionally biased region" description="Basic residues" evidence="1">
    <location>
        <begin position="157"/>
        <end position="171"/>
    </location>
</feature>
<keyword evidence="3" id="KW-1185">Reference proteome</keyword>